<keyword evidence="1" id="KW-0732">Signal</keyword>
<proteinExistence type="predicted"/>
<feature type="chain" id="PRO_5045533873" description="Spore coat protein U domain-containing protein" evidence="1">
    <location>
        <begin position="37"/>
        <end position="188"/>
    </location>
</feature>
<organism evidence="2 3">
    <name type="scientific">Streptacidiphilus cavernicola</name>
    <dbReference type="NCBI Taxonomy" id="3342716"/>
    <lineage>
        <taxon>Bacteria</taxon>
        <taxon>Bacillati</taxon>
        <taxon>Actinomycetota</taxon>
        <taxon>Actinomycetes</taxon>
        <taxon>Kitasatosporales</taxon>
        <taxon>Streptomycetaceae</taxon>
        <taxon>Streptacidiphilus</taxon>
    </lineage>
</organism>
<keyword evidence="3" id="KW-1185">Reference proteome</keyword>
<comment type="caution">
    <text evidence="2">The sequence shown here is derived from an EMBL/GenBank/DDBJ whole genome shotgun (WGS) entry which is preliminary data.</text>
</comment>
<evidence type="ECO:0000313" key="2">
    <source>
        <dbReference type="EMBL" id="MFC1415463.1"/>
    </source>
</evidence>
<accession>A0ABV6VP31</accession>
<gene>
    <name evidence="2" type="ORF">ACEZDE_02200</name>
</gene>
<evidence type="ECO:0000256" key="1">
    <source>
        <dbReference type="SAM" id="SignalP"/>
    </source>
</evidence>
<dbReference type="EMBL" id="JBHFAB010000002">
    <property type="protein sequence ID" value="MFC1415463.1"/>
    <property type="molecule type" value="Genomic_DNA"/>
</dbReference>
<dbReference type="Proteomes" id="UP001592531">
    <property type="component" value="Unassembled WGS sequence"/>
</dbReference>
<evidence type="ECO:0000313" key="3">
    <source>
        <dbReference type="Proteomes" id="UP001592531"/>
    </source>
</evidence>
<protein>
    <recommendedName>
        <fullName evidence="4">Spore coat protein U domain-containing protein</fullName>
    </recommendedName>
</protein>
<sequence>MSFEETPLFSFRRSACLAAAVALTACAAALAPAAEASPVVRPAAPSAQVGAAGRSTAAATAAAPTSVRTFTATAASPKTSITCTLTAHNPTYGGPVYGQYGTSTVQCTANVQSIYLITALYYENSLYVDSVTQTGGGTAASANGATQYSNSLSGPWTTGAVAMITYPSGYTPATQNLGEVYSSTVNLQ</sequence>
<evidence type="ECO:0008006" key="4">
    <source>
        <dbReference type="Google" id="ProtNLM"/>
    </source>
</evidence>
<dbReference type="RefSeq" id="WP_380531257.1">
    <property type="nucleotide sequence ID" value="NZ_JBHFAB010000002.1"/>
</dbReference>
<reference evidence="2 3" key="1">
    <citation type="submission" date="2024-09" db="EMBL/GenBank/DDBJ databases">
        <authorList>
            <person name="Lee S.D."/>
        </authorList>
    </citation>
    <scope>NUCLEOTIDE SEQUENCE [LARGE SCALE GENOMIC DNA]</scope>
    <source>
        <strain evidence="2 3">N8-3</strain>
    </source>
</reference>
<name>A0ABV6VP31_9ACTN</name>
<feature type="signal peptide" evidence="1">
    <location>
        <begin position="1"/>
        <end position="36"/>
    </location>
</feature>